<feature type="region of interest" description="Disordered" evidence="9">
    <location>
        <begin position="411"/>
        <end position="454"/>
    </location>
</feature>
<keyword evidence="2" id="KW-0723">Serine/threonine-protein kinase</keyword>
<feature type="domain" description="EF-hand" evidence="11">
    <location>
        <begin position="183"/>
        <end position="218"/>
    </location>
</feature>
<dbReference type="InterPro" id="IPR011992">
    <property type="entry name" value="EF-hand-dom_pair"/>
</dbReference>
<comment type="caution">
    <text evidence="12">The sequence shown here is derived from an EMBL/GenBank/DDBJ whole genome shotgun (WGS) entry which is preliminary data.</text>
</comment>
<dbReference type="SUPFAM" id="SSF56112">
    <property type="entry name" value="Protein kinase-like (PK-like)"/>
    <property type="match status" value="1"/>
</dbReference>
<dbReference type="Proteomes" id="UP001189429">
    <property type="component" value="Unassembled WGS sequence"/>
</dbReference>
<comment type="cofactor">
    <cofactor evidence="1">
        <name>Mg(2+)</name>
        <dbReference type="ChEBI" id="CHEBI:18420"/>
    </cofactor>
</comment>
<evidence type="ECO:0000256" key="5">
    <source>
        <dbReference type="ARBA" id="ARBA00022777"/>
    </source>
</evidence>
<evidence type="ECO:0000256" key="8">
    <source>
        <dbReference type="ARBA" id="ARBA00024334"/>
    </source>
</evidence>
<dbReference type="SUPFAM" id="SSF47473">
    <property type="entry name" value="EF-hand"/>
    <property type="match status" value="1"/>
</dbReference>
<dbReference type="InterPro" id="IPR018247">
    <property type="entry name" value="EF_Hand_1_Ca_BS"/>
</dbReference>
<dbReference type="Pfam" id="PF00069">
    <property type="entry name" value="Pkinase"/>
    <property type="match status" value="1"/>
</dbReference>
<keyword evidence="5" id="KW-0418">Kinase</keyword>
<evidence type="ECO:0000256" key="7">
    <source>
        <dbReference type="ARBA" id="ARBA00022840"/>
    </source>
</evidence>
<sequence>MLPGRAPGPFLLRQVYEQPHVMVIDLGVAKIFQPGNFRHNRPIGTPATMAPEVWSGDITPKADVFSCGVVLFELLALSLPFNCTAQHEEAINYWFSMPLAPWSRTRHASNAAVELCRRMLRLDRHMRPTASQCLRAPFFEARGISDDADGSVAALLKGLVHVPERSVLHNSVALSIAQAWPSNQLPTIKAAFRELDAGASGQLTKDQVALALERLGVDREPARASADALDLSRSGAVGWTEFVAGCIRLGSDRFEEDLLRIFKEADSDNDGLLTQKDVASLLAADHLHGDAACDVFADLVGRVDPGARVDWPTFRRHFRCPLDDAEDSLAAPVMAAPIMVPACHQAGAEIMGHAMDLWERAMDLGHAFWPLQEDPGEPEEEKLRRLAEMGFTDRDRHRNKLCSRAVEELMRGGAAGGASDAGSAGGSGAPREAAGRSPARRPSTAPRRRPLRLA</sequence>
<keyword evidence="6" id="KW-0106">Calcium</keyword>
<dbReference type="PROSITE" id="PS00018">
    <property type="entry name" value="EF_HAND_1"/>
    <property type="match status" value="2"/>
</dbReference>
<evidence type="ECO:0000256" key="6">
    <source>
        <dbReference type="ARBA" id="ARBA00022837"/>
    </source>
</evidence>
<feature type="domain" description="Protein kinase" evidence="10">
    <location>
        <begin position="1"/>
        <end position="139"/>
    </location>
</feature>
<feature type="compositionally biased region" description="Low complexity" evidence="9">
    <location>
        <begin position="429"/>
        <end position="445"/>
    </location>
</feature>
<dbReference type="EMBL" id="CAUYUJ010018394">
    <property type="protein sequence ID" value="CAK0883283.1"/>
    <property type="molecule type" value="Genomic_DNA"/>
</dbReference>
<dbReference type="InterPro" id="IPR000719">
    <property type="entry name" value="Prot_kinase_dom"/>
</dbReference>
<dbReference type="PANTHER" id="PTHR24349">
    <property type="entry name" value="SERINE/THREONINE-PROTEIN KINASE"/>
    <property type="match status" value="1"/>
</dbReference>
<protein>
    <recommendedName>
        <fullName evidence="14">Non-specific serine/threonine protein kinase</fullName>
    </recommendedName>
</protein>
<keyword evidence="7" id="KW-0067">ATP-binding</keyword>
<comment type="similarity">
    <text evidence="8">Belongs to the protein kinase superfamily. Ser/Thr protein kinase family. CDPK subfamily.</text>
</comment>
<dbReference type="InterPro" id="IPR050205">
    <property type="entry name" value="CDPK_Ser/Thr_kinases"/>
</dbReference>
<gene>
    <name evidence="12" type="ORF">PCOR1329_LOCUS65529</name>
</gene>
<reference evidence="12" key="1">
    <citation type="submission" date="2023-10" db="EMBL/GenBank/DDBJ databases">
        <authorList>
            <person name="Chen Y."/>
            <person name="Shah S."/>
            <person name="Dougan E. K."/>
            <person name="Thang M."/>
            <person name="Chan C."/>
        </authorList>
    </citation>
    <scope>NUCLEOTIDE SEQUENCE [LARGE SCALE GENOMIC DNA]</scope>
</reference>
<evidence type="ECO:0000259" key="10">
    <source>
        <dbReference type="PROSITE" id="PS50011"/>
    </source>
</evidence>
<evidence type="ECO:0000256" key="4">
    <source>
        <dbReference type="ARBA" id="ARBA00022741"/>
    </source>
</evidence>
<name>A0ABN9WAK6_9DINO</name>
<dbReference type="SMART" id="SM00220">
    <property type="entry name" value="S_TKc"/>
    <property type="match status" value="1"/>
</dbReference>
<dbReference type="Gene3D" id="1.10.238.10">
    <property type="entry name" value="EF-hand"/>
    <property type="match status" value="1"/>
</dbReference>
<keyword evidence="13" id="KW-1185">Reference proteome</keyword>
<organism evidence="12 13">
    <name type="scientific">Prorocentrum cordatum</name>
    <dbReference type="NCBI Taxonomy" id="2364126"/>
    <lineage>
        <taxon>Eukaryota</taxon>
        <taxon>Sar</taxon>
        <taxon>Alveolata</taxon>
        <taxon>Dinophyceae</taxon>
        <taxon>Prorocentrales</taxon>
        <taxon>Prorocentraceae</taxon>
        <taxon>Prorocentrum</taxon>
    </lineage>
</organism>
<evidence type="ECO:0000313" key="13">
    <source>
        <dbReference type="Proteomes" id="UP001189429"/>
    </source>
</evidence>
<keyword evidence="3" id="KW-0808">Transferase</keyword>
<dbReference type="Gene3D" id="1.10.510.10">
    <property type="entry name" value="Transferase(Phosphotransferase) domain 1"/>
    <property type="match status" value="1"/>
</dbReference>
<evidence type="ECO:0000256" key="9">
    <source>
        <dbReference type="SAM" id="MobiDB-lite"/>
    </source>
</evidence>
<dbReference type="InterPro" id="IPR002048">
    <property type="entry name" value="EF_hand_dom"/>
</dbReference>
<evidence type="ECO:0000256" key="3">
    <source>
        <dbReference type="ARBA" id="ARBA00022679"/>
    </source>
</evidence>
<proteinExistence type="inferred from homology"/>
<dbReference type="SMART" id="SM00054">
    <property type="entry name" value="EFh"/>
    <property type="match status" value="2"/>
</dbReference>
<keyword evidence="4" id="KW-0547">Nucleotide-binding</keyword>
<evidence type="ECO:0000256" key="1">
    <source>
        <dbReference type="ARBA" id="ARBA00001946"/>
    </source>
</evidence>
<evidence type="ECO:0000259" key="11">
    <source>
        <dbReference type="PROSITE" id="PS50222"/>
    </source>
</evidence>
<accession>A0ABN9WAK6</accession>
<evidence type="ECO:0008006" key="14">
    <source>
        <dbReference type="Google" id="ProtNLM"/>
    </source>
</evidence>
<evidence type="ECO:0000313" key="12">
    <source>
        <dbReference type="EMBL" id="CAK0883283.1"/>
    </source>
</evidence>
<evidence type="ECO:0000256" key="2">
    <source>
        <dbReference type="ARBA" id="ARBA00022527"/>
    </source>
</evidence>
<dbReference type="InterPro" id="IPR011009">
    <property type="entry name" value="Kinase-like_dom_sf"/>
</dbReference>
<dbReference type="PROSITE" id="PS50222">
    <property type="entry name" value="EF_HAND_2"/>
    <property type="match status" value="2"/>
</dbReference>
<dbReference type="PROSITE" id="PS50011">
    <property type="entry name" value="PROTEIN_KINASE_DOM"/>
    <property type="match status" value="1"/>
</dbReference>
<feature type="domain" description="EF-hand" evidence="11">
    <location>
        <begin position="253"/>
        <end position="288"/>
    </location>
</feature>